<keyword evidence="2" id="KW-1185">Reference proteome</keyword>
<reference evidence="2" key="1">
    <citation type="journal article" date="2019" name="Int. J. Syst. Evol. Microbiol.">
        <title>The Global Catalogue of Microorganisms (GCM) 10K type strain sequencing project: providing services to taxonomists for standard genome sequencing and annotation.</title>
        <authorList>
            <consortium name="The Broad Institute Genomics Platform"/>
            <consortium name="The Broad Institute Genome Sequencing Center for Infectious Disease"/>
            <person name="Wu L."/>
            <person name="Ma J."/>
        </authorList>
    </citation>
    <scope>NUCLEOTIDE SEQUENCE [LARGE SCALE GENOMIC DNA]</scope>
    <source>
        <strain evidence="2">CGMCC 1.12990</strain>
    </source>
</reference>
<sequence length="150" mass="16995">MKKFSIVIEVEVQEDTEITPDVVRRAYGTHTNYHELVMDPQWVADAEHEKVLLASLRSSPTVYDEFIKSDIISRLESISFNEICRLAGISRDSYLVLSDLLEKLPSASRKYFQQAIEDGVFSESTYLTTASFQVTLNKITLENTATSPPD</sequence>
<organism evidence="1 2">
    <name type="scientific">Hymenobacter glacieicola</name>
    <dbReference type="NCBI Taxonomy" id="1562124"/>
    <lineage>
        <taxon>Bacteria</taxon>
        <taxon>Pseudomonadati</taxon>
        <taxon>Bacteroidota</taxon>
        <taxon>Cytophagia</taxon>
        <taxon>Cytophagales</taxon>
        <taxon>Hymenobacteraceae</taxon>
        <taxon>Hymenobacter</taxon>
    </lineage>
</organism>
<dbReference type="RefSeq" id="WP_188559585.1">
    <property type="nucleotide sequence ID" value="NZ_BMGS01000014.1"/>
</dbReference>
<gene>
    <name evidence="1" type="ORF">GCM10011378_39330</name>
</gene>
<evidence type="ECO:0000313" key="2">
    <source>
        <dbReference type="Proteomes" id="UP000601361"/>
    </source>
</evidence>
<proteinExistence type="predicted"/>
<accession>A0ABQ1X4F5</accession>
<evidence type="ECO:0008006" key="3">
    <source>
        <dbReference type="Google" id="ProtNLM"/>
    </source>
</evidence>
<evidence type="ECO:0000313" key="1">
    <source>
        <dbReference type="EMBL" id="GGG59474.1"/>
    </source>
</evidence>
<dbReference type="EMBL" id="BMGS01000014">
    <property type="protein sequence ID" value="GGG59474.1"/>
    <property type="molecule type" value="Genomic_DNA"/>
</dbReference>
<dbReference type="Proteomes" id="UP000601361">
    <property type="component" value="Unassembled WGS sequence"/>
</dbReference>
<comment type="caution">
    <text evidence="1">The sequence shown here is derived from an EMBL/GenBank/DDBJ whole genome shotgun (WGS) entry which is preliminary data.</text>
</comment>
<protein>
    <recommendedName>
        <fullName evidence="3">HTH araC/xylS-type domain-containing protein</fullName>
    </recommendedName>
</protein>
<name>A0ABQ1X4F5_9BACT</name>